<gene>
    <name evidence="6" type="primary">allB</name>
    <name evidence="8" type="ORF">JOC48_000519</name>
</gene>
<evidence type="ECO:0000256" key="2">
    <source>
        <dbReference type="ARBA" id="ARBA00022631"/>
    </source>
</evidence>
<dbReference type="SUPFAM" id="SSF51338">
    <property type="entry name" value="Composite domain of metallo-dependent hydrolases"/>
    <property type="match status" value="1"/>
</dbReference>
<reference evidence="8 9" key="1">
    <citation type="submission" date="2021-01" db="EMBL/GenBank/DDBJ databases">
        <title>Genomic Encyclopedia of Type Strains, Phase IV (KMG-IV): sequencing the most valuable type-strain genomes for metagenomic binning, comparative biology and taxonomic classification.</title>
        <authorList>
            <person name="Goeker M."/>
        </authorList>
    </citation>
    <scope>NUCLEOTIDE SEQUENCE [LARGE SCALE GENOMIC DNA]</scope>
    <source>
        <strain evidence="8 9">DSM 23711</strain>
    </source>
</reference>
<feature type="binding site" evidence="6">
    <location>
        <position position="61"/>
    </location>
    <ligand>
        <name>Zn(2+)</name>
        <dbReference type="ChEBI" id="CHEBI:29105"/>
        <label>1</label>
    </ligand>
</feature>
<proteinExistence type="inferred from homology"/>
<dbReference type="Pfam" id="PF01979">
    <property type="entry name" value="Amidohydro_1"/>
    <property type="match status" value="1"/>
</dbReference>
<comment type="subunit">
    <text evidence="1 6">Homotetramer.</text>
</comment>
<dbReference type="PANTHER" id="PTHR43668">
    <property type="entry name" value="ALLANTOINASE"/>
    <property type="match status" value="1"/>
</dbReference>
<accession>A0ABS2MVX5</accession>
<feature type="domain" description="Amidohydrolase-related" evidence="7">
    <location>
        <begin position="52"/>
        <end position="434"/>
    </location>
</feature>
<comment type="PTM">
    <text evidence="6">Carboxylation allows a single lysine to coordinate two zinc ions.</text>
</comment>
<feature type="binding site" evidence="6">
    <location>
        <position position="313"/>
    </location>
    <ligand>
        <name>Zn(2+)</name>
        <dbReference type="ChEBI" id="CHEBI:29105"/>
        <label>1</label>
    </ligand>
</feature>
<dbReference type="InterPro" id="IPR017593">
    <property type="entry name" value="Allantoinase"/>
</dbReference>
<dbReference type="GO" id="GO:0004038">
    <property type="term" value="F:allantoinase activity"/>
    <property type="evidence" value="ECO:0007669"/>
    <property type="project" value="UniProtKB-EC"/>
</dbReference>
<evidence type="ECO:0000256" key="4">
    <source>
        <dbReference type="ARBA" id="ARBA00022801"/>
    </source>
</evidence>
<feature type="binding site" description="via carbamate group" evidence="6">
    <location>
        <position position="148"/>
    </location>
    <ligand>
        <name>Zn(2+)</name>
        <dbReference type="ChEBI" id="CHEBI:29105"/>
        <label>2</label>
    </ligand>
</feature>
<dbReference type="InterPro" id="IPR011059">
    <property type="entry name" value="Metal-dep_hydrolase_composite"/>
</dbReference>
<evidence type="ECO:0000256" key="5">
    <source>
        <dbReference type="ARBA" id="ARBA00022833"/>
    </source>
</evidence>
<evidence type="ECO:0000259" key="7">
    <source>
        <dbReference type="Pfam" id="PF01979"/>
    </source>
</evidence>
<dbReference type="NCBIfam" id="TIGR03178">
    <property type="entry name" value="allantoinase"/>
    <property type="match status" value="1"/>
</dbReference>
<comment type="caution">
    <text evidence="8">The sequence shown here is derived from an EMBL/GenBank/DDBJ whole genome shotgun (WGS) entry which is preliminary data.</text>
</comment>
<dbReference type="RefSeq" id="WP_204497480.1">
    <property type="nucleotide sequence ID" value="NZ_JAFBDR010000002.1"/>
</dbReference>
<dbReference type="HAMAP" id="MF_01645">
    <property type="entry name" value="Hydantoinase"/>
    <property type="match status" value="1"/>
</dbReference>
<dbReference type="InterPro" id="IPR006680">
    <property type="entry name" value="Amidohydro-rel"/>
</dbReference>
<organism evidence="8 9">
    <name type="scientific">Aquibacillus albus</name>
    <dbReference type="NCBI Taxonomy" id="1168171"/>
    <lineage>
        <taxon>Bacteria</taxon>
        <taxon>Bacillati</taxon>
        <taxon>Bacillota</taxon>
        <taxon>Bacilli</taxon>
        <taxon>Bacillales</taxon>
        <taxon>Bacillaceae</taxon>
        <taxon>Aquibacillus</taxon>
    </lineage>
</organism>
<evidence type="ECO:0000256" key="3">
    <source>
        <dbReference type="ARBA" id="ARBA00022723"/>
    </source>
</evidence>
<comment type="cofactor">
    <cofactor evidence="6">
        <name>Zn(2+)</name>
        <dbReference type="ChEBI" id="CHEBI:29105"/>
    </cofactor>
    <text evidence="6">Binds 2 Zn(2+) ions per subunit.</text>
</comment>
<dbReference type="EC" id="3.5.2.5" evidence="6"/>
<comment type="pathway">
    <text evidence="6">Nitrogen metabolism; (S)-allantoin degradation; allantoate from (S)-allantoin: step 1/1.</text>
</comment>
<sequence>MGSNYDLIIKNGNVVLENKVETLDIAIKDGKIVQIGKHMDVKGEVIDAENSFVLPGMIDVHVHFSEPGREHWEGFVTGSHALAKGGCTTFFDMPLNGIPSTINVPAFHQKGFIGEEKSVINFGLWGGLVPGNLEELAGLAEKGVIGFKAFLSPTGTPEFENVDDLTLMEGMKKIAKANKVLALHSESGDLVSRLAEEKISQGKFSADDYSSSRPVIAEVEAVSRALVFAEETGCSIHFVHISSAKAVDLITEAKRKGLDISVETCPHYLWFNQSSLVDKGAVAKCAPPLRVEAERKSLWEKVSLGEIDMISSDHSPCPTEDKEKFANDYFKAWGGISGGQSSLEAFFDKAYYDYNLSLPQIAKLTAENAAKRFGLFPDKGMIREGSDADLVILNPDINNQCKQEDLLYKHPHSPYVGETFRCKVTHTICHGNLVYEQLKNKVFNNRGKWLKVISGVREKNGERFNEY</sequence>
<dbReference type="PANTHER" id="PTHR43668:SF4">
    <property type="entry name" value="ALLANTOINASE"/>
    <property type="match status" value="1"/>
</dbReference>
<keyword evidence="9" id="KW-1185">Reference proteome</keyword>
<dbReference type="InterPro" id="IPR050138">
    <property type="entry name" value="DHOase/Allantoinase_Hydrolase"/>
</dbReference>
<feature type="binding site" description="via carbamate group" evidence="6">
    <location>
        <position position="148"/>
    </location>
    <ligand>
        <name>Zn(2+)</name>
        <dbReference type="ChEBI" id="CHEBI:29105"/>
        <label>1</label>
    </ligand>
</feature>
<dbReference type="Gene3D" id="2.30.40.10">
    <property type="entry name" value="Urease, subunit C, domain 1"/>
    <property type="match status" value="1"/>
</dbReference>
<keyword evidence="2 6" id="KW-0659">Purine metabolism</keyword>
<dbReference type="Proteomes" id="UP001296943">
    <property type="component" value="Unassembled WGS sequence"/>
</dbReference>
<dbReference type="InterPro" id="IPR032466">
    <property type="entry name" value="Metal_Hydrolase"/>
</dbReference>
<dbReference type="EMBL" id="JAFBDR010000002">
    <property type="protein sequence ID" value="MBM7570041.1"/>
    <property type="molecule type" value="Genomic_DNA"/>
</dbReference>
<evidence type="ECO:0000313" key="9">
    <source>
        <dbReference type="Proteomes" id="UP001296943"/>
    </source>
</evidence>
<feature type="binding site" evidence="6">
    <location>
        <position position="63"/>
    </location>
    <ligand>
        <name>Zn(2+)</name>
        <dbReference type="ChEBI" id="CHEBI:29105"/>
        <label>1</label>
    </ligand>
</feature>
<evidence type="ECO:0000256" key="6">
    <source>
        <dbReference type="HAMAP-Rule" id="MF_01645"/>
    </source>
</evidence>
<feature type="binding site" evidence="6">
    <location>
        <position position="184"/>
    </location>
    <ligand>
        <name>Zn(2+)</name>
        <dbReference type="ChEBI" id="CHEBI:29105"/>
        <label>2</label>
    </ligand>
</feature>
<comment type="catalytic activity">
    <reaction evidence="6">
        <text>(S)-allantoin + H2O = allantoate + H(+)</text>
        <dbReference type="Rhea" id="RHEA:17029"/>
        <dbReference type="ChEBI" id="CHEBI:15377"/>
        <dbReference type="ChEBI" id="CHEBI:15378"/>
        <dbReference type="ChEBI" id="CHEBI:15678"/>
        <dbReference type="ChEBI" id="CHEBI:17536"/>
        <dbReference type="EC" id="3.5.2.5"/>
    </reaction>
</comment>
<feature type="modified residue" description="N6-carboxylysine" evidence="6">
    <location>
        <position position="148"/>
    </location>
</feature>
<comment type="similarity">
    <text evidence="6">Belongs to the metallo-dependent hydrolases superfamily. Allantoinase family.</text>
</comment>
<dbReference type="SUPFAM" id="SSF51556">
    <property type="entry name" value="Metallo-dependent hydrolases"/>
    <property type="match status" value="1"/>
</dbReference>
<dbReference type="InterPro" id="IPR047604">
    <property type="entry name" value="Allantoinase_bact"/>
</dbReference>
<evidence type="ECO:0000256" key="1">
    <source>
        <dbReference type="ARBA" id="ARBA00011881"/>
    </source>
</evidence>
<name>A0ABS2MVX5_9BACI</name>
<keyword evidence="3 6" id="KW-0479">Metal-binding</keyword>
<keyword evidence="5 6" id="KW-0862">Zinc</keyword>
<evidence type="ECO:0000313" key="8">
    <source>
        <dbReference type="EMBL" id="MBM7570041.1"/>
    </source>
</evidence>
<keyword evidence="4 6" id="KW-0378">Hydrolase</keyword>
<comment type="function">
    <text evidence="6">Catalyzes the conversion of allantoin (5-ureidohydantoin) to allantoic acid by hydrolytic cleavage of the five-member hydantoin ring.</text>
</comment>
<feature type="binding site" evidence="6">
    <location>
        <position position="240"/>
    </location>
    <ligand>
        <name>Zn(2+)</name>
        <dbReference type="ChEBI" id="CHEBI:29105"/>
        <label>2</label>
    </ligand>
</feature>
<protein>
    <recommendedName>
        <fullName evidence="6">Allantoinase</fullName>
        <ecNumber evidence="6">3.5.2.5</ecNumber>
    </recommendedName>
    <alternativeName>
        <fullName evidence="6">Allantoin-utilizing enzyme</fullName>
    </alternativeName>
</protein>
<dbReference type="Gene3D" id="3.20.20.140">
    <property type="entry name" value="Metal-dependent hydrolases"/>
    <property type="match status" value="1"/>
</dbReference>